<feature type="transmembrane region" description="Helical" evidence="5">
    <location>
        <begin position="205"/>
        <end position="227"/>
    </location>
</feature>
<sequence>MNFSRIQAIFIKDYKEFSRNYAVSIMVLLPLIMAFIYNKTGVNNIQAYFLPINLAFTSVTAFVQCCLIAEEKERNTLRSLMLSPATLFDILLGKSLLVFSISAVTVLLSIFLVGYNPGNWLILGIALFLSIVFYTGLGTLGALFTKTILEASVVILPIILLFSFGPFLTVLAENIPVLKVAEWLPSTQIILLAESLEVSYTLSDVLIPIMTILIWTIIIWLSTIFLYKKRMVD</sequence>
<keyword evidence="2 5" id="KW-0812">Transmembrane</keyword>
<gene>
    <name evidence="7" type="ORF">H9636_07780</name>
</gene>
<feature type="domain" description="ABC-2 type transporter transmembrane" evidence="6">
    <location>
        <begin position="37"/>
        <end position="222"/>
    </location>
</feature>
<evidence type="ECO:0000313" key="7">
    <source>
        <dbReference type="EMBL" id="MBD8026552.1"/>
    </source>
</evidence>
<dbReference type="InterPro" id="IPR051784">
    <property type="entry name" value="Nod_factor_ABC_transporter"/>
</dbReference>
<dbReference type="EMBL" id="JACSQA010000008">
    <property type="protein sequence ID" value="MBD8026552.1"/>
    <property type="molecule type" value="Genomic_DNA"/>
</dbReference>
<dbReference type="InterPro" id="IPR013525">
    <property type="entry name" value="ABC2_TM"/>
</dbReference>
<evidence type="ECO:0000256" key="1">
    <source>
        <dbReference type="ARBA" id="ARBA00004141"/>
    </source>
</evidence>
<dbReference type="PANTHER" id="PTHR43229">
    <property type="entry name" value="NODULATION PROTEIN J"/>
    <property type="match status" value="1"/>
</dbReference>
<feature type="transmembrane region" description="Helical" evidence="5">
    <location>
        <begin position="21"/>
        <end position="37"/>
    </location>
</feature>
<evidence type="ECO:0000259" key="6">
    <source>
        <dbReference type="Pfam" id="PF12698"/>
    </source>
</evidence>
<feature type="transmembrane region" description="Helical" evidence="5">
    <location>
        <begin position="151"/>
        <end position="172"/>
    </location>
</feature>
<organism evidence="7 8">
    <name type="scientific">Ureibacillus galli</name>
    <dbReference type="NCBI Taxonomy" id="2762222"/>
    <lineage>
        <taxon>Bacteria</taxon>
        <taxon>Bacillati</taxon>
        <taxon>Bacillota</taxon>
        <taxon>Bacilli</taxon>
        <taxon>Bacillales</taxon>
        <taxon>Caryophanaceae</taxon>
        <taxon>Ureibacillus</taxon>
    </lineage>
</organism>
<keyword evidence="3 5" id="KW-1133">Transmembrane helix</keyword>
<feature type="transmembrane region" description="Helical" evidence="5">
    <location>
        <begin position="90"/>
        <end position="114"/>
    </location>
</feature>
<protein>
    <submittedName>
        <fullName evidence="7">ABC transporter permease</fullName>
    </submittedName>
</protein>
<comment type="caution">
    <text evidence="7">The sequence shown here is derived from an EMBL/GenBank/DDBJ whole genome shotgun (WGS) entry which is preliminary data.</text>
</comment>
<accession>A0ABR8XBE8</accession>
<keyword evidence="4 5" id="KW-0472">Membrane</keyword>
<proteinExistence type="predicted"/>
<evidence type="ECO:0000313" key="8">
    <source>
        <dbReference type="Proteomes" id="UP000640930"/>
    </source>
</evidence>
<feature type="transmembrane region" description="Helical" evidence="5">
    <location>
        <begin position="120"/>
        <end position="144"/>
    </location>
</feature>
<dbReference type="Proteomes" id="UP000640930">
    <property type="component" value="Unassembled WGS sequence"/>
</dbReference>
<dbReference type="Pfam" id="PF12698">
    <property type="entry name" value="ABC2_membrane_3"/>
    <property type="match status" value="1"/>
</dbReference>
<name>A0ABR8XBE8_9BACL</name>
<comment type="subcellular location">
    <subcellularLocation>
        <location evidence="1">Membrane</location>
        <topology evidence="1">Multi-pass membrane protein</topology>
    </subcellularLocation>
</comment>
<dbReference type="PANTHER" id="PTHR43229:SF2">
    <property type="entry name" value="NODULATION PROTEIN J"/>
    <property type="match status" value="1"/>
</dbReference>
<evidence type="ECO:0000256" key="4">
    <source>
        <dbReference type="ARBA" id="ARBA00023136"/>
    </source>
</evidence>
<reference evidence="7 8" key="1">
    <citation type="submission" date="2020-08" db="EMBL/GenBank/DDBJ databases">
        <title>A Genomic Blueprint of the Chicken Gut Microbiome.</title>
        <authorList>
            <person name="Gilroy R."/>
            <person name="Ravi A."/>
            <person name="Getino M."/>
            <person name="Pursley I."/>
            <person name="Horton D.L."/>
            <person name="Alikhan N.-F."/>
            <person name="Baker D."/>
            <person name="Gharbi K."/>
            <person name="Hall N."/>
            <person name="Watson M."/>
            <person name="Adriaenssens E.M."/>
            <person name="Foster-Nyarko E."/>
            <person name="Jarju S."/>
            <person name="Secka A."/>
            <person name="Antonio M."/>
            <person name="Oren A."/>
            <person name="Chaudhuri R."/>
            <person name="La Ragione R.M."/>
            <person name="Hildebrand F."/>
            <person name="Pallen M.J."/>
        </authorList>
    </citation>
    <scope>NUCLEOTIDE SEQUENCE [LARGE SCALE GENOMIC DNA]</scope>
    <source>
        <strain evidence="7 8">Re31</strain>
    </source>
</reference>
<feature type="transmembrane region" description="Helical" evidence="5">
    <location>
        <begin position="49"/>
        <end position="69"/>
    </location>
</feature>
<keyword evidence="8" id="KW-1185">Reference proteome</keyword>
<evidence type="ECO:0000256" key="5">
    <source>
        <dbReference type="SAM" id="Phobius"/>
    </source>
</evidence>
<evidence type="ECO:0000256" key="2">
    <source>
        <dbReference type="ARBA" id="ARBA00022692"/>
    </source>
</evidence>
<dbReference type="RefSeq" id="WP_191707050.1">
    <property type="nucleotide sequence ID" value="NZ_JACSQA010000008.1"/>
</dbReference>
<evidence type="ECO:0000256" key="3">
    <source>
        <dbReference type="ARBA" id="ARBA00022989"/>
    </source>
</evidence>